<dbReference type="InterPro" id="IPR011990">
    <property type="entry name" value="TPR-like_helical_dom_sf"/>
</dbReference>
<proteinExistence type="predicted"/>
<evidence type="ECO:0000313" key="2">
    <source>
        <dbReference type="EMBL" id="GAA0486941.1"/>
    </source>
</evidence>
<dbReference type="Pfam" id="PF13226">
    <property type="entry name" value="DUF4034"/>
    <property type="match status" value="1"/>
</dbReference>
<protein>
    <recommendedName>
        <fullName evidence="1">DUF4034 domain-containing protein</fullName>
    </recommendedName>
</protein>
<reference evidence="3" key="1">
    <citation type="journal article" date="2019" name="Int. J. Syst. Evol. Microbiol.">
        <title>The Global Catalogue of Microorganisms (GCM) 10K type strain sequencing project: providing services to taxonomists for standard genome sequencing and annotation.</title>
        <authorList>
            <consortium name="The Broad Institute Genomics Platform"/>
            <consortium name="The Broad Institute Genome Sequencing Center for Infectious Disease"/>
            <person name="Wu L."/>
            <person name="Ma J."/>
        </authorList>
    </citation>
    <scope>NUCLEOTIDE SEQUENCE [LARGE SCALE GENOMIC DNA]</scope>
    <source>
        <strain evidence="3">JCM 10649</strain>
    </source>
</reference>
<gene>
    <name evidence="2" type="ORF">GCM10009544_55350</name>
</gene>
<dbReference type="Gene3D" id="1.25.40.10">
    <property type="entry name" value="Tetratricopeptide repeat domain"/>
    <property type="match status" value="1"/>
</dbReference>
<name>A0ABP3KTX1_9ACTN</name>
<keyword evidence="3" id="KW-1185">Reference proteome</keyword>
<organism evidence="2 3">
    <name type="scientific">Streptomyces stramineus</name>
    <dbReference type="NCBI Taxonomy" id="173861"/>
    <lineage>
        <taxon>Bacteria</taxon>
        <taxon>Bacillati</taxon>
        <taxon>Actinomycetota</taxon>
        <taxon>Actinomycetes</taxon>
        <taxon>Kitasatosporales</taxon>
        <taxon>Streptomycetaceae</taxon>
        <taxon>Streptomyces</taxon>
    </lineage>
</organism>
<sequence>MSGILPLIIVVVMLCFWLRSKRRAKGAARLAAEIGADLLPPERQNTNRAYADPEAEAVLKALSRGDWLPAAQALTAAGTDWERRSYLVGVIAGRAADDDTWLRAWQAARPDDPDAAVVHADAKVSVAWEIRGGGWAKDTSAERFAGFHRVLKEAREDFARAVSLADPGDPTPYLLQIPLYMGLSAPHEAMHELWGQVTARAPYHYEAHWRALQYWSAKWRGSEEIARNFAAQAAATAPRGSLLTMFPLVSWYEHNDDEAPDEAYGWPEMRALTEAALADVAAARPDHPRVAEVRHLLAYCLTKQGSHEAALEQFRLVDGYVEALPWRYYDSPAEVYCAVRDVALRGAAASRLAG</sequence>
<evidence type="ECO:0000259" key="1">
    <source>
        <dbReference type="Pfam" id="PF13226"/>
    </source>
</evidence>
<comment type="caution">
    <text evidence="2">The sequence shown here is derived from an EMBL/GenBank/DDBJ whole genome shotgun (WGS) entry which is preliminary data.</text>
</comment>
<dbReference type="RefSeq" id="WP_344095839.1">
    <property type="nucleotide sequence ID" value="NZ_BAAAHB010000095.1"/>
</dbReference>
<dbReference type="InterPro" id="IPR025115">
    <property type="entry name" value="DUF4034"/>
</dbReference>
<dbReference type="SUPFAM" id="SSF48452">
    <property type="entry name" value="TPR-like"/>
    <property type="match status" value="1"/>
</dbReference>
<dbReference type="EMBL" id="BAAAHB010000095">
    <property type="protein sequence ID" value="GAA0486941.1"/>
    <property type="molecule type" value="Genomic_DNA"/>
</dbReference>
<feature type="domain" description="DUF4034" evidence="1">
    <location>
        <begin position="96"/>
        <end position="151"/>
    </location>
</feature>
<evidence type="ECO:0000313" key="3">
    <source>
        <dbReference type="Proteomes" id="UP001499895"/>
    </source>
</evidence>
<accession>A0ABP3KTX1</accession>
<dbReference type="Proteomes" id="UP001499895">
    <property type="component" value="Unassembled WGS sequence"/>
</dbReference>